<accession>A0ABQ0LUK1</accession>
<reference evidence="2" key="1">
    <citation type="submission" date="2014-09" db="EMBL/GenBank/DDBJ databases">
        <title>Genome sequence of the luminous mushroom Mycena chlorophos for searching fungal bioluminescence genes.</title>
        <authorList>
            <person name="Tanaka Y."/>
            <person name="Kasuga D."/>
            <person name="Oba Y."/>
            <person name="Hase S."/>
            <person name="Sato K."/>
            <person name="Oba Y."/>
            <person name="Sakakibara Y."/>
        </authorList>
    </citation>
    <scope>NUCLEOTIDE SEQUENCE</scope>
</reference>
<feature type="region of interest" description="Disordered" evidence="1">
    <location>
        <begin position="191"/>
        <end position="214"/>
    </location>
</feature>
<gene>
    <name evidence="2" type="ORF">MCHLO_11593</name>
</gene>
<organism evidence="2 3">
    <name type="scientific">Mycena chlorophos</name>
    <name type="common">Agaric fungus</name>
    <name type="synonym">Agaricus chlorophos</name>
    <dbReference type="NCBI Taxonomy" id="658473"/>
    <lineage>
        <taxon>Eukaryota</taxon>
        <taxon>Fungi</taxon>
        <taxon>Dikarya</taxon>
        <taxon>Basidiomycota</taxon>
        <taxon>Agaricomycotina</taxon>
        <taxon>Agaricomycetes</taxon>
        <taxon>Agaricomycetidae</taxon>
        <taxon>Agaricales</taxon>
        <taxon>Marasmiineae</taxon>
        <taxon>Mycenaceae</taxon>
        <taxon>Mycena</taxon>
    </lineage>
</organism>
<proteinExistence type="predicted"/>
<keyword evidence="3" id="KW-1185">Reference proteome</keyword>
<feature type="compositionally biased region" description="Basic residues" evidence="1">
    <location>
        <begin position="253"/>
        <end position="265"/>
    </location>
</feature>
<feature type="region of interest" description="Disordered" evidence="1">
    <location>
        <begin position="1"/>
        <end position="25"/>
    </location>
</feature>
<feature type="compositionally biased region" description="Polar residues" evidence="1">
    <location>
        <begin position="438"/>
        <end position="449"/>
    </location>
</feature>
<protein>
    <submittedName>
        <fullName evidence="2">Uncharacterized protein</fullName>
    </submittedName>
</protein>
<evidence type="ECO:0000313" key="2">
    <source>
        <dbReference type="EMBL" id="GAT54767.1"/>
    </source>
</evidence>
<feature type="region of interest" description="Disordered" evidence="1">
    <location>
        <begin position="438"/>
        <end position="469"/>
    </location>
</feature>
<evidence type="ECO:0000313" key="3">
    <source>
        <dbReference type="Proteomes" id="UP000815677"/>
    </source>
</evidence>
<feature type="region of interest" description="Disordered" evidence="1">
    <location>
        <begin position="242"/>
        <end position="272"/>
    </location>
</feature>
<name>A0ABQ0LUK1_MYCCL</name>
<evidence type="ECO:0000256" key="1">
    <source>
        <dbReference type="SAM" id="MobiDB-lite"/>
    </source>
</evidence>
<dbReference type="EMBL" id="DF848767">
    <property type="protein sequence ID" value="GAT54767.1"/>
    <property type="molecule type" value="Genomic_DNA"/>
</dbReference>
<sequence>MQTQTSTLRSRPIIPLPQRARGRQEQNLEHDLNASLASCKPATELIEHLLDLVDWHPAYSAHHPLIRTTNAAEVARRVRDNKDSNARGNAEKRGDSKIGLQIGELLRRECPTASKVEFWAAKAALQSNRFFFAILRRKGLCDRKYDKKAANAFEIIFHHLSVVDPCAAEALAIDLLVPAIHYIMDPRPSPHLRQPLGDRMDNVSEERPAKRARTVEDKTHPHLLSLLCLFFVLSSTYHQMPCGPAAERQRETKKYRRDKKGHPKHPISNPARHIPLDTYVSQLLFDDKYNYSESPRVERAVAVVASLDDFTFEEVADRGVLILERDIDDALSLDAPNISQGELTEWSKWLYHQANDMNLLASMLGLCRGNTGGKKLVAAFYFFLSREEAELASDATWIWRFLSPIRRIARIRHASRIIQPANNRGITAQVLEDILTSSMTTDDSPSQPSRPAVPPSLASRPPNMSIHLY</sequence>
<dbReference type="Proteomes" id="UP000815677">
    <property type="component" value="Unassembled WGS sequence"/>
</dbReference>
<feature type="compositionally biased region" description="Basic and acidic residues" evidence="1">
    <location>
        <begin position="196"/>
        <end position="214"/>
    </location>
</feature>